<feature type="transmembrane region" description="Helical" evidence="6">
    <location>
        <begin position="225"/>
        <end position="245"/>
    </location>
</feature>
<dbReference type="PANTHER" id="PTHR23502:SF181">
    <property type="entry name" value="MAJOR FACILITATOR SUPERFAMILY (MFS) PROFILE DOMAIN-CONTAINING PROTEIN"/>
    <property type="match status" value="1"/>
</dbReference>
<reference evidence="8 9" key="1">
    <citation type="submission" date="2021-02" db="EMBL/GenBank/DDBJ databases">
        <title>Genome assembly of Pseudopithomyces chartarum.</title>
        <authorList>
            <person name="Jauregui R."/>
            <person name="Singh J."/>
            <person name="Voisey C."/>
        </authorList>
    </citation>
    <scope>NUCLEOTIDE SEQUENCE [LARGE SCALE GENOMIC DNA]</scope>
    <source>
        <strain evidence="8 9">AGR01</strain>
    </source>
</reference>
<keyword evidence="2 6" id="KW-0812">Transmembrane</keyword>
<evidence type="ECO:0000313" key="8">
    <source>
        <dbReference type="EMBL" id="KAK3202220.1"/>
    </source>
</evidence>
<evidence type="ECO:0000313" key="9">
    <source>
        <dbReference type="Proteomes" id="UP001280581"/>
    </source>
</evidence>
<organism evidence="8 9">
    <name type="scientific">Pseudopithomyces chartarum</name>
    <dbReference type="NCBI Taxonomy" id="1892770"/>
    <lineage>
        <taxon>Eukaryota</taxon>
        <taxon>Fungi</taxon>
        <taxon>Dikarya</taxon>
        <taxon>Ascomycota</taxon>
        <taxon>Pezizomycotina</taxon>
        <taxon>Dothideomycetes</taxon>
        <taxon>Pleosporomycetidae</taxon>
        <taxon>Pleosporales</taxon>
        <taxon>Massarineae</taxon>
        <taxon>Didymosphaeriaceae</taxon>
        <taxon>Pseudopithomyces</taxon>
    </lineage>
</organism>
<protein>
    <recommendedName>
        <fullName evidence="7">Major facilitator superfamily (MFS) profile domain-containing protein</fullName>
    </recommendedName>
</protein>
<feature type="transmembrane region" description="Helical" evidence="6">
    <location>
        <begin position="358"/>
        <end position="379"/>
    </location>
</feature>
<feature type="compositionally biased region" description="Polar residues" evidence="5">
    <location>
        <begin position="257"/>
        <end position="268"/>
    </location>
</feature>
<feature type="transmembrane region" description="Helical" evidence="6">
    <location>
        <begin position="434"/>
        <end position="455"/>
    </location>
</feature>
<keyword evidence="4 6" id="KW-0472">Membrane</keyword>
<evidence type="ECO:0000256" key="5">
    <source>
        <dbReference type="SAM" id="MobiDB-lite"/>
    </source>
</evidence>
<dbReference type="GO" id="GO:0005886">
    <property type="term" value="C:plasma membrane"/>
    <property type="evidence" value="ECO:0007669"/>
    <property type="project" value="TreeGrafter"/>
</dbReference>
<keyword evidence="9" id="KW-1185">Reference proteome</keyword>
<dbReference type="EMBL" id="WVTA01000014">
    <property type="protein sequence ID" value="KAK3202220.1"/>
    <property type="molecule type" value="Genomic_DNA"/>
</dbReference>
<evidence type="ECO:0000256" key="2">
    <source>
        <dbReference type="ARBA" id="ARBA00022692"/>
    </source>
</evidence>
<proteinExistence type="predicted"/>
<feature type="transmembrane region" description="Helical" evidence="6">
    <location>
        <begin position="467"/>
        <end position="488"/>
    </location>
</feature>
<evidence type="ECO:0000259" key="7">
    <source>
        <dbReference type="PROSITE" id="PS50850"/>
    </source>
</evidence>
<dbReference type="SUPFAM" id="SSF103473">
    <property type="entry name" value="MFS general substrate transporter"/>
    <property type="match status" value="1"/>
</dbReference>
<evidence type="ECO:0000256" key="4">
    <source>
        <dbReference type="ARBA" id="ARBA00023136"/>
    </source>
</evidence>
<dbReference type="GO" id="GO:0022857">
    <property type="term" value="F:transmembrane transporter activity"/>
    <property type="evidence" value="ECO:0007669"/>
    <property type="project" value="InterPro"/>
</dbReference>
<feature type="region of interest" description="Disordered" evidence="5">
    <location>
        <begin position="256"/>
        <end position="278"/>
    </location>
</feature>
<feature type="domain" description="Major facilitator superfamily (MFS) profile" evidence="7">
    <location>
        <begin position="66"/>
        <end position="523"/>
    </location>
</feature>
<name>A0AAN6RED7_9PLEO</name>
<evidence type="ECO:0000256" key="6">
    <source>
        <dbReference type="SAM" id="Phobius"/>
    </source>
</evidence>
<evidence type="ECO:0000256" key="1">
    <source>
        <dbReference type="ARBA" id="ARBA00004141"/>
    </source>
</evidence>
<feature type="transmembrane region" description="Helical" evidence="6">
    <location>
        <begin position="494"/>
        <end position="518"/>
    </location>
</feature>
<comment type="caution">
    <text evidence="8">The sequence shown here is derived from an EMBL/GenBank/DDBJ whole genome shotgun (WGS) entry which is preliminary data.</text>
</comment>
<sequence length="534" mass="57758">MAGFKYAFSLSKVEVQNATPPGTVTLIDHLEWTASNQIHDEVRLVPEPSADPADPLNFSRWRKYGILFSMCLVPFVVNFTSASISSALPVYAATPIFGLPPKPFSDLTQLIAVNILMLGASNLFWVPLSYIIGRRPVILLSLLLLTLSSMWAGLTTKFDSLLAARFFMGVGGGPADAVAPDVVGEVFFVHERGRVMAFYTIFLSMGSFVGPIAGGYIAAHNGLAWIHWTNVILSAITFAICAFLLPESLYERPVPSASDTANTATKSTSEQKEDVAVTTRPTEQTSYAPYTFLRSLKPFTYHGGVGRKFIAPFLTLGLPGVWLVSLWYAGLVGAIVTISTVGAQLVASPPYLWGEDSGLINCGGLVGAVVGCIYTYFVADFTTKRLAKKDIHGYSEPESRIVTAIPALFISTAGTIIFGVVAQNPSPKAWVGLQVGYGMVAFGLMQAPSVGFNYLIESYPAIAGDCFVAVTCTRAIIAFAWTFFVGTWTHDAGYAIPFGVFGMLLGLFGLLTIPYWIWGKRLRIATADRVKRLL</sequence>
<dbReference type="PROSITE" id="PS50850">
    <property type="entry name" value="MFS"/>
    <property type="match status" value="1"/>
</dbReference>
<dbReference type="PANTHER" id="PTHR23502">
    <property type="entry name" value="MAJOR FACILITATOR SUPERFAMILY"/>
    <property type="match status" value="1"/>
</dbReference>
<feature type="transmembrane region" description="Helical" evidence="6">
    <location>
        <begin position="66"/>
        <end position="87"/>
    </location>
</feature>
<dbReference type="AlphaFoldDB" id="A0AAN6RED7"/>
<dbReference type="Gene3D" id="1.20.1250.20">
    <property type="entry name" value="MFS general substrate transporter like domains"/>
    <property type="match status" value="1"/>
</dbReference>
<gene>
    <name evidence="8" type="ORF">GRF29_161g573803</name>
</gene>
<feature type="transmembrane region" description="Helical" evidence="6">
    <location>
        <begin position="196"/>
        <end position="219"/>
    </location>
</feature>
<dbReference type="InterPro" id="IPR036259">
    <property type="entry name" value="MFS_trans_sf"/>
</dbReference>
<feature type="transmembrane region" description="Helical" evidence="6">
    <location>
        <begin position="107"/>
        <end position="125"/>
    </location>
</feature>
<dbReference type="Pfam" id="PF07690">
    <property type="entry name" value="MFS_1"/>
    <property type="match status" value="1"/>
</dbReference>
<keyword evidence="3 6" id="KW-1133">Transmembrane helix</keyword>
<feature type="transmembrane region" description="Helical" evidence="6">
    <location>
        <begin position="400"/>
        <end position="422"/>
    </location>
</feature>
<dbReference type="InterPro" id="IPR011701">
    <property type="entry name" value="MFS"/>
</dbReference>
<dbReference type="Proteomes" id="UP001280581">
    <property type="component" value="Unassembled WGS sequence"/>
</dbReference>
<comment type="subcellular location">
    <subcellularLocation>
        <location evidence="1">Membrane</location>
        <topology evidence="1">Multi-pass membrane protein</topology>
    </subcellularLocation>
</comment>
<accession>A0AAN6RED7</accession>
<dbReference type="InterPro" id="IPR020846">
    <property type="entry name" value="MFS_dom"/>
</dbReference>
<evidence type="ECO:0000256" key="3">
    <source>
        <dbReference type="ARBA" id="ARBA00022989"/>
    </source>
</evidence>
<feature type="transmembrane region" description="Helical" evidence="6">
    <location>
        <begin position="137"/>
        <end position="154"/>
    </location>
</feature>